<name>A0A5E4PUN3_9NEOP</name>
<sequence>MDSVYASKSFLFKPYEYVRKGKNQDNADLELLPHRRHVGQETPLTCSCMTSLYSVSLSSSRSHRPHTTSLLSACSLLNNSNSLTMALILLSLSSIVCLISSSCSPISVSLFTFCSNWFSRLAMISRRKATFSSQAFSSSSLEAFLVSSSLIS</sequence>
<protein>
    <submittedName>
        <fullName evidence="1">Uncharacterized protein</fullName>
    </submittedName>
</protein>
<dbReference type="Proteomes" id="UP000324832">
    <property type="component" value="Unassembled WGS sequence"/>
</dbReference>
<keyword evidence="2" id="KW-1185">Reference proteome</keyword>
<proteinExistence type="predicted"/>
<evidence type="ECO:0000313" key="1">
    <source>
        <dbReference type="EMBL" id="VVC89777.1"/>
    </source>
</evidence>
<dbReference type="EMBL" id="FZQP02000626">
    <property type="protein sequence ID" value="VVC89777.1"/>
    <property type="molecule type" value="Genomic_DNA"/>
</dbReference>
<evidence type="ECO:0000313" key="2">
    <source>
        <dbReference type="Proteomes" id="UP000324832"/>
    </source>
</evidence>
<organism evidence="1 2">
    <name type="scientific">Leptidea sinapis</name>
    <dbReference type="NCBI Taxonomy" id="189913"/>
    <lineage>
        <taxon>Eukaryota</taxon>
        <taxon>Metazoa</taxon>
        <taxon>Ecdysozoa</taxon>
        <taxon>Arthropoda</taxon>
        <taxon>Hexapoda</taxon>
        <taxon>Insecta</taxon>
        <taxon>Pterygota</taxon>
        <taxon>Neoptera</taxon>
        <taxon>Endopterygota</taxon>
        <taxon>Lepidoptera</taxon>
        <taxon>Glossata</taxon>
        <taxon>Ditrysia</taxon>
        <taxon>Papilionoidea</taxon>
        <taxon>Pieridae</taxon>
        <taxon>Dismorphiinae</taxon>
        <taxon>Leptidea</taxon>
    </lineage>
</organism>
<accession>A0A5E4PUN3</accession>
<dbReference type="AlphaFoldDB" id="A0A5E4PUN3"/>
<gene>
    <name evidence="1" type="ORF">LSINAPIS_LOCUS2826</name>
</gene>
<reference evidence="1 2" key="1">
    <citation type="submission" date="2017-07" db="EMBL/GenBank/DDBJ databases">
        <authorList>
            <person name="Talla V."/>
            <person name="Backstrom N."/>
        </authorList>
    </citation>
    <scope>NUCLEOTIDE SEQUENCE [LARGE SCALE GENOMIC DNA]</scope>
</reference>